<reference evidence="13" key="1">
    <citation type="submission" date="2011-05" db="EMBL/GenBank/DDBJ databases">
        <authorList>
            <person name="Richards S.R."/>
            <person name="Qu J."/>
            <person name="Jiang H."/>
            <person name="Jhangiani S.N."/>
            <person name="Agravi P."/>
            <person name="Goodspeed R."/>
            <person name="Gross S."/>
            <person name="Mandapat C."/>
            <person name="Jackson L."/>
            <person name="Mathew T."/>
            <person name="Pu L."/>
            <person name="Thornton R."/>
            <person name="Saada N."/>
            <person name="Wilczek-Boney K.B."/>
            <person name="Lee S."/>
            <person name="Kovar C."/>
            <person name="Wu Y."/>
            <person name="Scherer S.E."/>
            <person name="Worley K.C."/>
            <person name="Muzny D.M."/>
            <person name="Gibbs R."/>
        </authorList>
    </citation>
    <scope>NUCLEOTIDE SEQUENCE</scope>
    <source>
        <strain evidence="13">Brora</strain>
    </source>
</reference>
<dbReference type="InterPro" id="IPR003280">
    <property type="entry name" value="2pore_dom_K_chnl"/>
</dbReference>
<dbReference type="PANTHER" id="PTHR11003">
    <property type="entry name" value="POTASSIUM CHANNEL, SUBFAMILY K"/>
    <property type="match status" value="1"/>
</dbReference>
<keyword evidence="6 10" id="KW-0472">Membrane</keyword>
<dbReference type="InterPro" id="IPR013099">
    <property type="entry name" value="K_chnl_dom"/>
</dbReference>
<feature type="compositionally biased region" description="Low complexity" evidence="9">
    <location>
        <begin position="31"/>
        <end position="46"/>
    </location>
</feature>
<dbReference type="eggNOG" id="KOG1418">
    <property type="taxonomic scope" value="Eukaryota"/>
</dbReference>
<dbReference type="PRINTS" id="PR01333">
    <property type="entry name" value="2POREKCHANEL"/>
</dbReference>
<dbReference type="HOGENOM" id="CLU_046907_0_0_1"/>
<keyword evidence="7 8" id="KW-0407">Ion channel</keyword>
<dbReference type="PANTHER" id="PTHR11003:SF334">
    <property type="entry name" value="FI03418P"/>
    <property type="match status" value="1"/>
</dbReference>
<evidence type="ECO:0000256" key="8">
    <source>
        <dbReference type="RuleBase" id="RU003857"/>
    </source>
</evidence>
<keyword evidence="4 10" id="KW-1133">Transmembrane helix</keyword>
<organism evidence="12 13">
    <name type="scientific">Strigamia maritima</name>
    <name type="common">European centipede</name>
    <name type="synonym">Geophilus maritimus</name>
    <dbReference type="NCBI Taxonomy" id="126957"/>
    <lineage>
        <taxon>Eukaryota</taxon>
        <taxon>Metazoa</taxon>
        <taxon>Ecdysozoa</taxon>
        <taxon>Arthropoda</taxon>
        <taxon>Myriapoda</taxon>
        <taxon>Chilopoda</taxon>
        <taxon>Pleurostigmophora</taxon>
        <taxon>Geophilomorpha</taxon>
        <taxon>Linotaeniidae</taxon>
        <taxon>Strigamia</taxon>
    </lineage>
</organism>
<proteinExistence type="inferred from homology"/>
<sequence length="422" mass="47430">MADRKSLVTTTAPTTPITSSATGDKPQWPDGRTSPGTPASTTSGKPRWPKVETQVSTKSEKKSKPWWKKVTSALSHVMIFIFLAVYTAAGGITFRHLEVPKEKELDIEARIKYNETWDDVYKTLVTVGEGFKTSDEIRGLVHDTLLMFQEAVIDATEAGVDLGSSETESQWTFPSSFFFAATVVTTIGYGNIAPITFWGRLFCIIYALLGIPLTLIAIGDMGKLFASTLTIFKKFFQKYVCRCRRRKLSTDSEHDSPKSTKYAALWTFLQVMGAIALLLIYIALGALMFTQWESWTYFESFYFCFITMTTIGLGDITPHHQMYMLLCTFYILIGLAVTSTCIELARSEYEKSWQRMLEASRRLHGISLADTLRKLNDQIETHGEIVDFSIMKDIRRAIRGMGDASEGDANGEPRLVVYESNI</sequence>
<dbReference type="GO" id="GO:0005886">
    <property type="term" value="C:plasma membrane"/>
    <property type="evidence" value="ECO:0007669"/>
    <property type="project" value="TreeGrafter"/>
</dbReference>
<evidence type="ECO:0000256" key="3">
    <source>
        <dbReference type="ARBA" id="ARBA00022692"/>
    </source>
</evidence>
<dbReference type="STRING" id="126957.T1IV41"/>
<evidence type="ECO:0000256" key="9">
    <source>
        <dbReference type="SAM" id="MobiDB-lite"/>
    </source>
</evidence>
<evidence type="ECO:0000256" key="6">
    <source>
        <dbReference type="ARBA" id="ARBA00023136"/>
    </source>
</evidence>
<evidence type="ECO:0000313" key="13">
    <source>
        <dbReference type="Proteomes" id="UP000014500"/>
    </source>
</evidence>
<keyword evidence="13" id="KW-1185">Reference proteome</keyword>
<evidence type="ECO:0000256" key="7">
    <source>
        <dbReference type="ARBA" id="ARBA00023303"/>
    </source>
</evidence>
<feature type="region of interest" description="Disordered" evidence="9">
    <location>
        <begin position="1"/>
        <end position="59"/>
    </location>
</feature>
<protein>
    <recommendedName>
        <fullName evidence="11">Potassium channel domain-containing protein</fullName>
    </recommendedName>
</protein>
<feature type="compositionally biased region" description="Low complexity" evidence="9">
    <location>
        <begin position="9"/>
        <end position="22"/>
    </location>
</feature>
<feature type="transmembrane region" description="Helical" evidence="10">
    <location>
        <begin position="70"/>
        <end position="94"/>
    </location>
</feature>
<dbReference type="GO" id="GO:0030322">
    <property type="term" value="P:stabilization of membrane potential"/>
    <property type="evidence" value="ECO:0007669"/>
    <property type="project" value="TreeGrafter"/>
</dbReference>
<evidence type="ECO:0000313" key="12">
    <source>
        <dbReference type="EnsemblMetazoa" id="SMAR005032-PA"/>
    </source>
</evidence>
<evidence type="ECO:0000256" key="10">
    <source>
        <dbReference type="SAM" id="Phobius"/>
    </source>
</evidence>
<name>T1IV41_STRMM</name>
<dbReference type="Gene3D" id="1.10.287.70">
    <property type="match status" value="1"/>
</dbReference>
<evidence type="ECO:0000256" key="5">
    <source>
        <dbReference type="ARBA" id="ARBA00023065"/>
    </source>
</evidence>
<dbReference type="Proteomes" id="UP000014500">
    <property type="component" value="Unassembled WGS sequence"/>
</dbReference>
<dbReference type="Pfam" id="PF07885">
    <property type="entry name" value="Ion_trans_2"/>
    <property type="match status" value="2"/>
</dbReference>
<feature type="domain" description="Potassium channel" evidence="11">
    <location>
        <begin position="277"/>
        <end position="344"/>
    </location>
</feature>
<comment type="subcellular location">
    <subcellularLocation>
        <location evidence="1">Membrane</location>
        <topology evidence="1">Multi-pass membrane protein</topology>
    </subcellularLocation>
</comment>
<dbReference type="SUPFAM" id="SSF81324">
    <property type="entry name" value="Voltage-gated potassium channels"/>
    <property type="match status" value="2"/>
</dbReference>
<keyword evidence="5 8" id="KW-0406">Ion transport</keyword>
<evidence type="ECO:0000256" key="1">
    <source>
        <dbReference type="ARBA" id="ARBA00004141"/>
    </source>
</evidence>
<dbReference type="GO" id="GO:0022841">
    <property type="term" value="F:potassium ion leak channel activity"/>
    <property type="evidence" value="ECO:0007669"/>
    <property type="project" value="TreeGrafter"/>
</dbReference>
<feature type="transmembrane region" description="Helical" evidence="10">
    <location>
        <begin position="296"/>
        <end position="316"/>
    </location>
</feature>
<evidence type="ECO:0000259" key="11">
    <source>
        <dbReference type="Pfam" id="PF07885"/>
    </source>
</evidence>
<evidence type="ECO:0000256" key="4">
    <source>
        <dbReference type="ARBA" id="ARBA00022989"/>
    </source>
</evidence>
<dbReference type="EnsemblMetazoa" id="SMAR005032-RA">
    <property type="protein sequence ID" value="SMAR005032-PA"/>
    <property type="gene ID" value="SMAR005032"/>
</dbReference>
<dbReference type="EMBL" id="JH431574">
    <property type="status" value="NOT_ANNOTATED_CDS"/>
    <property type="molecule type" value="Genomic_DNA"/>
</dbReference>
<evidence type="ECO:0000256" key="2">
    <source>
        <dbReference type="ARBA" id="ARBA00022448"/>
    </source>
</evidence>
<feature type="transmembrane region" description="Helical" evidence="10">
    <location>
        <begin position="322"/>
        <end position="345"/>
    </location>
</feature>
<dbReference type="OMA" id="KMVHVPD"/>
<feature type="transmembrane region" description="Helical" evidence="10">
    <location>
        <begin position="263"/>
        <end position="284"/>
    </location>
</feature>
<keyword evidence="2 8" id="KW-0813">Transport</keyword>
<feature type="transmembrane region" description="Helical" evidence="10">
    <location>
        <begin position="197"/>
        <end position="218"/>
    </location>
</feature>
<feature type="transmembrane region" description="Helical" evidence="10">
    <location>
        <begin position="171"/>
        <end position="190"/>
    </location>
</feature>
<reference evidence="12" key="2">
    <citation type="submission" date="2015-02" db="UniProtKB">
        <authorList>
            <consortium name="EnsemblMetazoa"/>
        </authorList>
    </citation>
    <scope>IDENTIFICATION</scope>
</reference>
<comment type="similarity">
    <text evidence="8">Belongs to the two pore domain potassium channel (TC 1.A.1.8) family.</text>
</comment>
<dbReference type="GO" id="GO:0015271">
    <property type="term" value="F:outward rectifier potassium channel activity"/>
    <property type="evidence" value="ECO:0007669"/>
    <property type="project" value="TreeGrafter"/>
</dbReference>
<keyword evidence="3 8" id="KW-0812">Transmembrane</keyword>
<dbReference type="PhylomeDB" id="T1IV41"/>
<dbReference type="AlphaFoldDB" id="T1IV41"/>
<accession>T1IV41</accession>
<feature type="domain" description="Potassium channel" evidence="11">
    <location>
        <begin position="165"/>
        <end position="225"/>
    </location>
</feature>